<dbReference type="PROSITE" id="PS00027">
    <property type="entry name" value="HOMEOBOX_1"/>
    <property type="match status" value="1"/>
</dbReference>
<comment type="subcellular location">
    <subcellularLocation>
        <location evidence="1 6 7">Nucleus</location>
    </subcellularLocation>
</comment>
<dbReference type="Pfam" id="PF03792">
    <property type="entry name" value="PBC"/>
    <property type="match status" value="1"/>
</dbReference>
<dbReference type="Pfam" id="PF00046">
    <property type="entry name" value="Homeodomain"/>
    <property type="match status" value="1"/>
</dbReference>
<dbReference type="InterPro" id="IPR005542">
    <property type="entry name" value="PBX_PBC_dom"/>
</dbReference>
<dbReference type="GO" id="GO:0000987">
    <property type="term" value="F:cis-regulatory region sequence-specific DNA binding"/>
    <property type="evidence" value="ECO:0007669"/>
    <property type="project" value="UniProtKB-ARBA"/>
</dbReference>
<evidence type="ECO:0000313" key="11">
    <source>
        <dbReference type="Proteomes" id="UP000298663"/>
    </source>
</evidence>
<dbReference type="InterPro" id="IPR017970">
    <property type="entry name" value="Homeobox_CS"/>
</dbReference>
<dbReference type="CDD" id="cd00086">
    <property type="entry name" value="homeodomain"/>
    <property type="match status" value="1"/>
</dbReference>
<reference evidence="10 11" key="2">
    <citation type="journal article" date="2019" name="G3 (Bethesda)">
        <title>Hybrid Assembly of the Genome of the Entomopathogenic Nematode Steinernema carpocapsae Identifies the X-Chromosome.</title>
        <authorList>
            <person name="Serra L."/>
            <person name="Macchietto M."/>
            <person name="Macias-Munoz A."/>
            <person name="McGill C.J."/>
            <person name="Rodriguez I.M."/>
            <person name="Rodriguez B."/>
            <person name="Murad R."/>
            <person name="Mortazavi A."/>
        </authorList>
    </citation>
    <scope>NUCLEOTIDE SEQUENCE [LARGE SCALE GENOMIC DNA]</scope>
    <source>
        <strain evidence="10 11">ALL</strain>
    </source>
</reference>
<evidence type="ECO:0000256" key="3">
    <source>
        <dbReference type="ARBA" id="ARBA00023125"/>
    </source>
</evidence>
<evidence type="ECO:0000259" key="8">
    <source>
        <dbReference type="PROSITE" id="PS50071"/>
    </source>
</evidence>
<dbReference type="EMBL" id="AZBU02000001">
    <property type="protein sequence ID" value="TMS36322.1"/>
    <property type="molecule type" value="Genomic_DNA"/>
</dbReference>
<dbReference type="GO" id="GO:0000981">
    <property type="term" value="F:DNA-binding transcription factor activity, RNA polymerase II-specific"/>
    <property type="evidence" value="ECO:0007669"/>
    <property type="project" value="InterPro"/>
</dbReference>
<dbReference type="InterPro" id="IPR009057">
    <property type="entry name" value="Homeodomain-like_sf"/>
</dbReference>
<dbReference type="PROSITE" id="PS50071">
    <property type="entry name" value="HOMEOBOX_2"/>
    <property type="match status" value="1"/>
</dbReference>
<feature type="DNA-binding region" description="Homeobox" evidence="6">
    <location>
        <begin position="201"/>
        <end position="263"/>
    </location>
</feature>
<evidence type="ECO:0000313" key="10">
    <source>
        <dbReference type="EMBL" id="TMS36322.1"/>
    </source>
</evidence>
<feature type="domain" description="Homeobox" evidence="8">
    <location>
        <begin position="199"/>
        <end position="262"/>
    </location>
</feature>
<sequence>MSEISNDQLKPETHDGFPCAQTTILNPLDDLIKRLHNAIAHPPQESLSYATVSNSYYPALFGVLCDRKLSQVPSDESIAHRIQEQSNKLDSMIHEFYQFPSKECASSSFEDEQSFFEYNAALKQINDEFVYHTNRISQHNLEMRNKLLEVLQNQKQWRPVSAIDTDKCLEGLRNKHLENMNELKQIVCHKLMISRSRFDESRKKRRNFSKHATEVLTRYFNTHVDSPYPNEEDKEKLALECHITVAQVSNWFGNKRIRFKRSLKTAEQGIYVEWNSKISSSRCNKLQRGWEHIAGNQQIPGSFLRLSRRIRISTNF</sequence>
<dbReference type="PROSITE" id="PS51978">
    <property type="entry name" value="PBC"/>
    <property type="match status" value="1"/>
</dbReference>
<evidence type="ECO:0000256" key="5">
    <source>
        <dbReference type="ARBA" id="ARBA00023242"/>
    </source>
</evidence>
<comment type="caution">
    <text evidence="10">The sequence shown here is derived from an EMBL/GenBank/DDBJ whole genome shotgun (WGS) entry which is preliminary data.</text>
</comment>
<dbReference type="SUPFAM" id="SSF46689">
    <property type="entry name" value="Homeodomain-like"/>
    <property type="match status" value="1"/>
</dbReference>
<evidence type="ECO:0000256" key="7">
    <source>
        <dbReference type="RuleBase" id="RU000682"/>
    </source>
</evidence>
<feature type="domain" description="PBC" evidence="9">
    <location>
        <begin position="19"/>
        <end position="200"/>
    </location>
</feature>
<evidence type="ECO:0000256" key="1">
    <source>
        <dbReference type="ARBA" id="ARBA00004123"/>
    </source>
</evidence>
<dbReference type="InterPro" id="IPR050224">
    <property type="entry name" value="TALE_homeobox"/>
</dbReference>
<protein>
    <submittedName>
        <fullName evidence="10">Uncharacterized protein</fullName>
    </submittedName>
</protein>
<keyword evidence="5 6" id="KW-0539">Nucleus</keyword>
<reference evidence="10 11" key="1">
    <citation type="journal article" date="2015" name="Genome Biol.">
        <title>Comparative genomics of Steinernema reveals deeply conserved gene regulatory networks.</title>
        <authorList>
            <person name="Dillman A.R."/>
            <person name="Macchietto M."/>
            <person name="Porter C.F."/>
            <person name="Rogers A."/>
            <person name="Williams B."/>
            <person name="Antoshechkin I."/>
            <person name="Lee M.M."/>
            <person name="Goodwin Z."/>
            <person name="Lu X."/>
            <person name="Lewis E.E."/>
            <person name="Goodrich-Blair H."/>
            <person name="Stock S.P."/>
            <person name="Adams B.J."/>
            <person name="Sternberg P.W."/>
            <person name="Mortazavi A."/>
        </authorList>
    </citation>
    <scope>NUCLEOTIDE SEQUENCE [LARGE SCALE GENOMIC DNA]</scope>
    <source>
        <strain evidence="10 11">ALL</strain>
    </source>
</reference>
<keyword evidence="11" id="KW-1185">Reference proteome</keyword>
<dbReference type="AlphaFoldDB" id="A0A4U8USR3"/>
<dbReference type="OrthoDB" id="4187154at2759"/>
<comment type="similarity">
    <text evidence="2">Belongs to the TALE/PBX homeobox family.</text>
</comment>
<dbReference type="Proteomes" id="UP000298663">
    <property type="component" value="Unassembled WGS sequence"/>
</dbReference>
<organism evidence="10 11">
    <name type="scientific">Steinernema carpocapsae</name>
    <name type="common">Entomopathogenic nematode</name>
    <dbReference type="NCBI Taxonomy" id="34508"/>
    <lineage>
        <taxon>Eukaryota</taxon>
        <taxon>Metazoa</taxon>
        <taxon>Ecdysozoa</taxon>
        <taxon>Nematoda</taxon>
        <taxon>Chromadorea</taxon>
        <taxon>Rhabditida</taxon>
        <taxon>Tylenchina</taxon>
        <taxon>Panagrolaimomorpha</taxon>
        <taxon>Strongyloidoidea</taxon>
        <taxon>Steinernematidae</taxon>
        <taxon>Steinernema</taxon>
    </lineage>
</organism>
<gene>
    <name evidence="10" type="ORF">L596_003513</name>
</gene>
<dbReference type="Gene3D" id="1.10.10.60">
    <property type="entry name" value="Homeodomain-like"/>
    <property type="match status" value="1"/>
</dbReference>
<evidence type="ECO:0000259" key="9">
    <source>
        <dbReference type="PROSITE" id="PS51978"/>
    </source>
</evidence>
<accession>A0A4U8USR3</accession>
<dbReference type="InterPro" id="IPR001356">
    <property type="entry name" value="HD"/>
</dbReference>
<keyword evidence="3 6" id="KW-0238">DNA-binding</keyword>
<dbReference type="SMART" id="SM00389">
    <property type="entry name" value="HOX"/>
    <property type="match status" value="1"/>
</dbReference>
<evidence type="ECO:0000256" key="6">
    <source>
        <dbReference type="PROSITE-ProRule" id="PRU00108"/>
    </source>
</evidence>
<evidence type="ECO:0000256" key="4">
    <source>
        <dbReference type="ARBA" id="ARBA00023155"/>
    </source>
</evidence>
<dbReference type="PANTHER" id="PTHR11850">
    <property type="entry name" value="HOMEOBOX PROTEIN TRANSCRIPTION FACTORS"/>
    <property type="match status" value="1"/>
</dbReference>
<name>A0A4U8USR3_STECR</name>
<proteinExistence type="inferred from homology"/>
<dbReference type="GO" id="GO:0005634">
    <property type="term" value="C:nucleus"/>
    <property type="evidence" value="ECO:0007669"/>
    <property type="project" value="UniProtKB-SubCell"/>
</dbReference>
<evidence type="ECO:0000256" key="2">
    <source>
        <dbReference type="ARBA" id="ARBA00007601"/>
    </source>
</evidence>
<dbReference type="STRING" id="34508.A0A4U8USR3"/>
<keyword evidence="4 6" id="KW-0371">Homeobox</keyword>